<dbReference type="GO" id="GO:0005096">
    <property type="term" value="F:GTPase activator activity"/>
    <property type="evidence" value="ECO:0007669"/>
    <property type="project" value="TreeGrafter"/>
</dbReference>
<reference evidence="3" key="1">
    <citation type="journal article" date="2018" name="Nat. Microbiol.">
        <title>Leveraging single-cell genomics to expand the fungal tree of life.</title>
        <authorList>
            <person name="Ahrendt S.R."/>
            <person name="Quandt C.A."/>
            <person name="Ciobanu D."/>
            <person name="Clum A."/>
            <person name="Salamov A."/>
            <person name="Andreopoulos B."/>
            <person name="Cheng J.F."/>
            <person name="Woyke T."/>
            <person name="Pelin A."/>
            <person name="Henrissat B."/>
            <person name="Reynolds N.K."/>
            <person name="Benny G.L."/>
            <person name="Smith M.E."/>
            <person name="James T.Y."/>
            <person name="Grigoriev I.V."/>
        </authorList>
    </citation>
    <scope>NUCLEOTIDE SEQUENCE [LARGE SCALE GENOMIC DNA]</scope>
</reference>
<dbReference type="AlphaFoldDB" id="A0A4P9WJH8"/>
<dbReference type="InterPro" id="IPR050302">
    <property type="entry name" value="Rab_GAP_TBC_domain"/>
</dbReference>
<dbReference type="Proteomes" id="UP000269721">
    <property type="component" value="Unassembled WGS sequence"/>
</dbReference>
<feature type="region of interest" description="Disordered" evidence="1">
    <location>
        <begin position="1"/>
        <end position="59"/>
    </location>
</feature>
<protein>
    <recommendedName>
        <fullName evidence="4">Rab-GAP TBC domain-containing protein</fullName>
    </recommendedName>
</protein>
<dbReference type="SUPFAM" id="SSF47923">
    <property type="entry name" value="Ypt/Rab-GAP domain of gyp1p"/>
    <property type="match status" value="1"/>
</dbReference>
<dbReference type="OrthoDB" id="2119571at2759"/>
<feature type="compositionally biased region" description="Low complexity" evidence="1">
    <location>
        <begin position="319"/>
        <end position="332"/>
    </location>
</feature>
<accession>A0A4P9WJH8</accession>
<feature type="compositionally biased region" description="Basic and acidic residues" evidence="1">
    <location>
        <begin position="389"/>
        <end position="416"/>
    </location>
</feature>
<evidence type="ECO:0008006" key="4">
    <source>
        <dbReference type="Google" id="ProtNLM"/>
    </source>
</evidence>
<keyword evidence="3" id="KW-1185">Reference proteome</keyword>
<name>A0A4P9WJH8_9FUNG</name>
<feature type="compositionally biased region" description="Low complexity" evidence="1">
    <location>
        <begin position="249"/>
        <end position="259"/>
    </location>
</feature>
<proteinExistence type="predicted"/>
<sequence>MLLSPSRSPGRQQQHITNRNIKNSDNHSHQISAQQLLRDPLNSKFPPEDSLALSSAVSRRTDSSIELDTELDAPAIFLKNVGDRLSAALSENPAAPDWRRLSLNTDYPDDGEDRTSSMVSAGFEDILKRIEDVKGDPTMGPAAVALGFDDDGEAGKAFAESVFSRVHRGGTLDHHETAPSNRSLSRKAKVGALASASRSVPPPASGRRSPPSSPPALASPLAISPSTSPARLADPPLQRVASHRKSSRSKSSPNASSDPSFGVDLFLADTFKLSPLLSDSSLDYFGLADAGSGRLAKRGGGRGSPALSMRSTPEGSLVSFPTTSPTGSSAGSLRSLPSQSAQRWPLPITSDTLMPPPPISAAAMLDGTARVQSLGSLVNPRPPTSRPRPSMDEPRATSRRKALDFQRTRPSMDESRTATSLRSTQASNLPRPSIEEPRSTGFLSIFPTPRSLSRSSPRPATPPPPSPPISKPPSILTRSSSRRSFDASSRRSTDKFFEFVDELYSRVDAYGFVVGVGDKTRQEKAVEAAFLAKEKERFGKWQGMVNESRVNPVVQAAGREVGQGVVVAAGGGVPPKVALAPVFTFYRNSKFRSRLEKGIPQTWRGHVWYDLITSSSGLLHRMTPDQIGKMDAGFIRKYHELQSQTSFDEHQIALDVPRTFGNHIGYMQRRGPGALSLRSRNPLHPGDKQHRRDAADRHGGGGKAPGSISR</sequence>
<feature type="region of interest" description="Disordered" evidence="1">
    <location>
        <begin position="291"/>
        <end position="341"/>
    </location>
</feature>
<feature type="compositionally biased region" description="Polar residues" evidence="1">
    <location>
        <begin position="1"/>
        <end position="21"/>
    </location>
</feature>
<dbReference type="PANTHER" id="PTHR47219:SF9">
    <property type="entry name" value="GTPASE ACTIVATING PROTEIN AND CENTROSOME-ASSOCIATED, ISOFORM B"/>
    <property type="match status" value="1"/>
</dbReference>
<dbReference type="GO" id="GO:0031267">
    <property type="term" value="F:small GTPase binding"/>
    <property type="evidence" value="ECO:0007669"/>
    <property type="project" value="TreeGrafter"/>
</dbReference>
<evidence type="ECO:0000313" key="3">
    <source>
        <dbReference type="Proteomes" id="UP000269721"/>
    </source>
</evidence>
<dbReference type="EMBL" id="KZ995135">
    <property type="protein sequence ID" value="RKO91290.1"/>
    <property type="molecule type" value="Genomic_DNA"/>
</dbReference>
<feature type="region of interest" description="Disordered" evidence="1">
    <location>
        <begin position="672"/>
        <end position="710"/>
    </location>
</feature>
<feature type="compositionally biased region" description="Basic and acidic residues" evidence="1">
    <location>
        <begin position="685"/>
        <end position="699"/>
    </location>
</feature>
<organism evidence="2 3">
    <name type="scientific">Blyttiomyces helicus</name>
    <dbReference type="NCBI Taxonomy" id="388810"/>
    <lineage>
        <taxon>Eukaryota</taxon>
        <taxon>Fungi</taxon>
        <taxon>Fungi incertae sedis</taxon>
        <taxon>Chytridiomycota</taxon>
        <taxon>Chytridiomycota incertae sedis</taxon>
        <taxon>Chytridiomycetes</taxon>
        <taxon>Chytridiomycetes incertae sedis</taxon>
        <taxon>Blyttiomyces</taxon>
    </lineage>
</organism>
<feature type="compositionally biased region" description="Low complexity" evidence="1">
    <location>
        <begin position="447"/>
        <end position="458"/>
    </location>
</feature>
<feature type="region of interest" description="Disordered" evidence="1">
    <location>
        <begin position="374"/>
        <end position="487"/>
    </location>
</feature>
<evidence type="ECO:0000256" key="1">
    <source>
        <dbReference type="SAM" id="MobiDB-lite"/>
    </source>
</evidence>
<gene>
    <name evidence="2" type="ORF">BDK51DRAFT_36800</name>
</gene>
<feature type="compositionally biased region" description="Pro residues" evidence="1">
    <location>
        <begin position="459"/>
        <end position="471"/>
    </location>
</feature>
<dbReference type="PANTHER" id="PTHR47219">
    <property type="entry name" value="RAB GTPASE-ACTIVATING PROTEIN 1-LIKE"/>
    <property type="match status" value="1"/>
</dbReference>
<feature type="region of interest" description="Disordered" evidence="1">
    <location>
        <begin position="169"/>
        <end position="259"/>
    </location>
</feature>
<evidence type="ECO:0000313" key="2">
    <source>
        <dbReference type="EMBL" id="RKO91290.1"/>
    </source>
</evidence>
<feature type="compositionally biased region" description="Low complexity" evidence="1">
    <location>
        <begin position="192"/>
        <end position="230"/>
    </location>
</feature>
<feature type="compositionally biased region" description="Polar residues" evidence="1">
    <location>
        <begin position="417"/>
        <end position="430"/>
    </location>
</feature>
<dbReference type="InterPro" id="IPR035969">
    <property type="entry name" value="Rab-GAP_TBC_sf"/>
</dbReference>